<dbReference type="RefSeq" id="WP_345203422.1">
    <property type="nucleotide sequence ID" value="NZ_BAABGM010000007.1"/>
</dbReference>
<evidence type="ECO:0000313" key="2">
    <source>
        <dbReference type="EMBL" id="GAA4401851.1"/>
    </source>
</evidence>
<keyword evidence="3" id="KW-1185">Reference proteome</keyword>
<dbReference type="Gene3D" id="3.40.50.720">
    <property type="entry name" value="NAD(P)-binding Rossmann-like Domain"/>
    <property type="match status" value="1"/>
</dbReference>
<dbReference type="Gene3D" id="3.90.180.10">
    <property type="entry name" value="Medium-chain alcohol dehydrogenases, catalytic domain"/>
    <property type="match status" value="1"/>
</dbReference>
<dbReference type="SUPFAM" id="SSF50129">
    <property type="entry name" value="GroES-like"/>
    <property type="match status" value="1"/>
</dbReference>
<evidence type="ECO:0000313" key="3">
    <source>
        <dbReference type="Proteomes" id="UP001500945"/>
    </source>
</evidence>
<dbReference type="PANTHER" id="PTHR11695">
    <property type="entry name" value="ALCOHOL DEHYDROGENASE RELATED"/>
    <property type="match status" value="1"/>
</dbReference>
<dbReference type="InterPro" id="IPR020843">
    <property type="entry name" value="ER"/>
</dbReference>
<sequence length="321" mass="34644">MSERYGPPEVVRVRDGVEVPFVGPDDVLVQVRATTVNRTDCSYRGAHPFFMRGVSGVRRPRTSIWGTEYAGVVERVGREVTRFAPGDEVFGYAEGRFGAHAEYVAVSVTSLVAAVPTGVDLQTAAASTEGGHYALSAIRRAGLEPGQRVLVNGGTGAIGSAAVQLLADLGAHVTATAPTAHVELVRGLGAADVVDHETHDFTRTGRTYDAVLDMVGKSTFQACRRILVPGGVYVSSDLGPFAQNLALPLATRVGRQRRRRVVFPLPIETPEALEYLRARLESGAYRPVLDRTYPLEDIVDAYRYVESGRKVGNVVIAVRDR</sequence>
<proteinExistence type="predicted"/>
<dbReference type="EMBL" id="BAABGM010000007">
    <property type="protein sequence ID" value="GAA4401851.1"/>
    <property type="molecule type" value="Genomic_DNA"/>
</dbReference>
<accession>A0ABP8K8B5</accession>
<dbReference type="CDD" id="cd08267">
    <property type="entry name" value="MDR1"/>
    <property type="match status" value="1"/>
</dbReference>
<dbReference type="Pfam" id="PF08240">
    <property type="entry name" value="ADH_N"/>
    <property type="match status" value="1"/>
</dbReference>
<dbReference type="InterPro" id="IPR050700">
    <property type="entry name" value="YIM1/Zinc_Alcohol_DH_Fams"/>
</dbReference>
<evidence type="ECO:0000259" key="1">
    <source>
        <dbReference type="SMART" id="SM00829"/>
    </source>
</evidence>
<dbReference type="Proteomes" id="UP001500945">
    <property type="component" value="Unassembled WGS sequence"/>
</dbReference>
<feature type="domain" description="Enoyl reductase (ER)" evidence="1">
    <location>
        <begin position="6"/>
        <end position="316"/>
    </location>
</feature>
<reference evidence="3" key="1">
    <citation type="journal article" date="2019" name="Int. J. Syst. Evol. Microbiol.">
        <title>The Global Catalogue of Microorganisms (GCM) 10K type strain sequencing project: providing services to taxonomists for standard genome sequencing and annotation.</title>
        <authorList>
            <consortium name="The Broad Institute Genomics Platform"/>
            <consortium name="The Broad Institute Genome Sequencing Center for Infectious Disease"/>
            <person name="Wu L."/>
            <person name="Ma J."/>
        </authorList>
    </citation>
    <scope>NUCLEOTIDE SEQUENCE [LARGE SCALE GENOMIC DNA]</scope>
    <source>
        <strain evidence="3">JCM 17809</strain>
    </source>
</reference>
<gene>
    <name evidence="2" type="ORF">GCM10023168_11860</name>
</gene>
<dbReference type="PANTHER" id="PTHR11695:SF294">
    <property type="entry name" value="RETICULON-4-INTERACTING PROTEIN 1, MITOCHONDRIAL"/>
    <property type="match status" value="1"/>
</dbReference>
<protein>
    <submittedName>
        <fullName evidence="2">NAD(P)-dependent alcohol dehydrogenase</fullName>
    </submittedName>
</protein>
<dbReference type="InterPro" id="IPR036291">
    <property type="entry name" value="NAD(P)-bd_dom_sf"/>
</dbReference>
<organism evidence="2 3">
    <name type="scientific">Fodinibacter luteus</name>
    <dbReference type="NCBI Taxonomy" id="552064"/>
    <lineage>
        <taxon>Bacteria</taxon>
        <taxon>Bacillati</taxon>
        <taxon>Actinomycetota</taxon>
        <taxon>Actinomycetes</taxon>
        <taxon>Micrococcales</taxon>
        <taxon>Intrasporangiaceae</taxon>
        <taxon>Fodinibacter (ex Wang et al. 2009)</taxon>
    </lineage>
</organism>
<dbReference type="InterPro" id="IPR013154">
    <property type="entry name" value="ADH-like_N"/>
</dbReference>
<name>A0ABP8K8B5_9MICO</name>
<comment type="caution">
    <text evidence="2">The sequence shown here is derived from an EMBL/GenBank/DDBJ whole genome shotgun (WGS) entry which is preliminary data.</text>
</comment>
<dbReference type="SUPFAM" id="SSF51735">
    <property type="entry name" value="NAD(P)-binding Rossmann-fold domains"/>
    <property type="match status" value="1"/>
</dbReference>
<dbReference type="SMART" id="SM00829">
    <property type="entry name" value="PKS_ER"/>
    <property type="match status" value="1"/>
</dbReference>
<dbReference type="Pfam" id="PF13602">
    <property type="entry name" value="ADH_zinc_N_2"/>
    <property type="match status" value="1"/>
</dbReference>
<dbReference type="InterPro" id="IPR011032">
    <property type="entry name" value="GroES-like_sf"/>
</dbReference>